<gene>
    <name evidence="2" type="ORF">PGQ11_009415</name>
</gene>
<feature type="transmembrane region" description="Helical" evidence="1">
    <location>
        <begin position="311"/>
        <end position="333"/>
    </location>
</feature>
<reference evidence="2 3" key="1">
    <citation type="journal article" date="2024" name="IMA Fungus">
        <title>Apiospora arundinis, a panoply of carbohydrate-active enzymes and secondary metabolites.</title>
        <authorList>
            <person name="Sorensen T."/>
            <person name="Petersen C."/>
            <person name="Muurmann A.T."/>
            <person name="Christiansen J.V."/>
            <person name="Brundto M.L."/>
            <person name="Overgaard C.K."/>
            <person name="Boysen A.T."/>
            <person name="Wollenberg R.D."/>
            <person name="Larsen T.O."/>
            <person name="Sorensen J.L."/>
            <person name="Nielsen K.L."/>
            <person name="Sondergaard T.E."/>
        </authorList>
    </citation>
    <scope>NUCLEOTIDE SEQUENCE [LARGE SCALE GENOMIC DNA]</scope>
    <source>
        <strain evidence="2 3">AAU 773</strain>
    </source>
</reference>
<evidence type="ECO:0000313" key="2">
    <source>
        <dbReference type="EMBL" id="KAK8863180.1"/>
    </source>
</evidence>
<dbReference type="Pfam" id="PF20246">
    <property type="entry name" value="DUF6601"/>
    <property type="match status" value="1"/>
</dbReference>
<keyword evidence="1" id="KW-1133">Transmembrane helix</keyword>
<dbReference type="EMBL" id="JAPCWZ010000005">
    <property type="protein sequence ID" value="KAK8863180.1"/>
    <property type="molecule type" value="Genomic_DNA"/>
</dbReference>
<dbReference type="Proteomes" id="UP001390339">
    <property type="component" value="Unassembled WGS sequence"/>
</dbReference>
<keyword evidence="1" id="KW-0812">Transmembrane</keyword>
<name>A0ABR2IJ36_9PEZI</name>
<dbReference type="PANTHER" id="PTHR34414:SF1">
    <property type="entry name" value="SUBTILISIN-LIKE SERINE PROTEASE"/>
    <property type="match status" value="1"/>
</dbReference>
<evidence type="ECO:0000313" key="3">
    <source>
        <dbReference type="Proteomes" id="UP001390339"/>
    </source>
</evidence>
<feature type="transmembrane region" description="Helical" evidence="1">
    <location>
        <begin position="270"/>
        <end position="291"/>
    </location>
</feature>
<sequence length="352" mass="39755">MDPPSSTSNSTGGRSPLWPFATEVLDYAEAPPDALPAVYHQYEPLGRTRKRRIVLDPTEDVSGFVNTELSLGDLCKMEEHLWFAGAKHPATPLHFQVAMGRIITVADRMDLHLLWDNASKIYLKPIPGFLLDTSFWAKYLKCPDACACRPEAAANQAPLASCRKNPRQVALGFLYTYACLVCSESDFFVANKNRLLPRQANGLTIEWEKWKKLAREVIKNHDPEKVHPRFQRAELRLSRINTIHRFTRLPPFNPYLGGWRDYSSLFRDNFTWISAATIFVALVLTAMQVGLATDRLQENDAFQRASYGFTVFAILGPLCAFGLVIVAALFNLVKDLPWLLWDRTGQAPAPFV</sequence>
<evidence type="ECO:0000256" key="1">
    <source>
        <dbReference type="SAM" id="Phobius"/>
    </source>
</evidence>
<organism evidence="2 3">
    <name type="scientific">Apiospora arundinis</name>
    <dbReference type="NCBI Taxonomy" id="335852"/>
    <lineage>
        <taxon>Eukaryota</taxon>
        <taxon>Fungi</taxon>
        <taxon>Dikarya</taxon>
        <taxon>Ascomycota</taxon>
        <taxon>Pezizomycotina</taxon>
        <taxon>Sordariomycetes</taxon>
        <taxon>Xylariomycetidae</taxon>
        <taxon>Amphisphaeriales</taxon>
        <taxon>Apiosporaceae</taxon>
        <taxon>Apiospora</taxon>
    </lineage>
</organism>
<dbReference type="InterPro" id="IPR046536">
    <property type="entry name" value="DUF6601"/>
</dbReference>
<evidence type="ECO:0008006" key="4">
    <source>
        <dbReference type="Google" id="ProtNLM"/>
    </source>
</evidence>
<protein>
    <recommendedName>
        <fullName evidence="4">Subtilisin-like serine protease</fullName>
    </recommendedName>
</protein>
<proteinExistence type="predicted"/>
<comment type="caution">
    <text evidence="2">The sequence shown here is derived from an EMBL/GenBank/DDBJ whole genome shotgun (WGS) entry which is preliminary data.</text>
</comment>
<keyword evidence="1" id="KW-0472">Membrane</keyword>
<dbReference type="PANTHER" id="PTHR34414">
    <property type="entry name" value="HET DOMAIN-CONTAINING PROTEIN-RELATED"/>
    <property type="match status" value="1"/>
</dbReference>
<keyword evidence="3" id="KW-1185">Reference proteome</keyword>
<accession>A0ABR2IJ36</accession>